<dbReference type="Pfam" id="PF13920">
    <property type="entry name" value="zf-C3HC4_3"/>
    <property type="match status" value="1"/>
</dbReference>
<dbReference type="AlphaFoldDB" id="A0A232EXH5"/>
<comment type="pathway">
    <text evidence="2">Protein modification; protein ubiquitination.</text>
</comment>
<dbReference type="Gene3D" id="3.10.20.90">
    <property type="entry name" value="Phosphatidylinositol 3-kinase Catalytic Subunit, Chain A, domain 1"/>
    <property type="match status" value="1"/>
</dbReference>
<dbReference type="GO" id="GO:0003677">
    <property type="term" value="F:DNA binding"/>
    <property type="evidence" value="ECO:0007669"/>
    <property type="project" value="UniProtKB-KW"/>
</dbReference>
<dbReference type="OrthoDB" id="2270193at2759"/>
<dbReference type="Gene3D" id="3.30.40.10">
    <property type="entry name" value="Zinc/RING finger domain, C3HC4 (zinc finger)"/>
    <property type="match status" value="1"/>
</dbReference>
<dbReference type="SMART" id="SM00184">
    <property type="entry name" value="RING"/>
    <property type="match status" value="2"/>
</dbReference>
<feature type="compositionally biased region" description="Basic and acidic residues" evidence="16">
    <location>
        <begin position="203"/>
        <end position="221"/>
    </location>
</feature>
<keyword evidence="11 14" id="KW-0539">Nucleus</keyword>
<evidence type="ECO:0000256" key="9">
    <source>
        <dbReference type="ARBA" id="ARBA00023125"/>
    </source>
</evidence>
<dbReference type="PROSITE" id="PS50053">
    <property type="entry name" value="UBIQUITIN_2"/>
    <property type="match status" value="1"/>
</dbReference>
<dbReference type="GO" id="GO:0016567">
    <property type="term" value="P:protein ubiquitination"/>
    <property type="evidence" value="ECO:0007669"/>
    <property type="project" value="UniProtKB-UniPathway"/>
</dbReference>
<keyword evidence="8" id="KW-0862">Zinc</keyword>
<feature type="domain" description="RING-type" evidence="20">
    <location>
        <begin position="783"/>
        <end position="822"/>
    </location>
</feature>
<name>A0A232EXH5_9HYME</name>
<dbReference type="STRING" id="543379.A0A232EXH5"/>
<dbReference type="PROSITE" id="PS00518">
    <property type="entry name" value="ZF_RING_1"/>
    <property type="match status" value="1"/>
</dbReference>
<dbReference type="SUPFAM" id="SSF57903">
    <property type="entry name" value="FYVE/PHD zinc finger"/>
    <property type="match status" value="1"/>
</dbReference>
<keyword evidence="17" id="KW-0812">Transmembrane</keyword>
<dbReference type="GO" id="GO:0044027">
    <property type="term" value="P:negative regulation of gene expression via chromosomal CpG island methylation"/>
    <property type="evidence" value="ECO:0007669"/>
    <property type="project" value="TreeGrafter"/>
</dbReference>
<dbReference type="Gene3D" id="4.10.800.10">
    <property type="entry name" value="Thyroglobulin type-1"/>
    <property type="match status" value="1"/>
</dbReference>
<dbReference type="InterPro" id="IPR017907">
    <property type="entry name" value="Znf_RING_CS"/>
</dbReference>
<comment type="caution">
    <text evidence="23">The sequence shown here is derived from an EMBL/GenBank/DDBJ whole genome shotgun (WGS) entry which is preliminary data.</text>
</comment>
<dbReference type="Proteomes" id="UP000215335">
    <property type="component" value="Unassembled WGS sequence"/>
</dbReference>
<dbReference type="SMART" id="SM00466">
    <property type="entry name" value="SRA"/>
    <property type="match status" value="1"/>
</dbReference>
<keyword evidence="4" id="KW-0808">Transferase</keyword>
<gene>
    <name evidence="23" type="ORF">TSAR_011597</name>
</gene>
<dbReference type="InterPro" id="IPR001841">
    <property type="entry name" value="Znf_RING"/>
</dbReference>
<feature type="domain" description="YDG" evidence="21">
    <location>
        <begin position="509"/>
        <end position="672"/>
    </location>
</feature>
<dbReference type="PROSITE" id="PS50016">
    <property type="entry name" value="ZF_PHD_2"/>
    <property type="match status" value="1"/>
</dbReference>
<dbReference type="SMART" id="SM00249">
    <property type="entry name" value="PHD"/>
    <property type="match status" value="1"/>
</dbReference>
<dbReference type="PROSITE" id="PS50089">
    <property type="entry name" value="ZF_RING_2"/>
    <property type="match status" value="1"/>
</dbReference>
<keyword evidence="12" id="KW-0131">Cell cycle</keyword>
<keyword evidence="17" id="KW-0472">Membrane</keyword>
<dbReference type="SUPFAM" id="SSF57850">
    <property type="entry name" value="RING/U-box"/>
    <property type="match status" value="1"/>
</dbReference>
<dbReference type="GO" id="GO:0008270">
    <property type="term" value="F:zinc ion binding"/>
    <property type="evidence" value="ECO:0007669"/>
    <property type="project" value="UniProtKB-KW"/>
</dbReference>
<dbReference type="SMART" id="SM00213">
    <property type="entry name" value="UBQ"/>
    <property type="match status" value="1"/>
</dbReference>
<evidence type="ECO:0000256" key="13">
    <source>
        <dbReference type="PROSITE-ProRule" id="PRU00175"/>
    </source>
</evidence>
<comment type="catalytic activity">
    <reaction evidence="1">
        <text>S-ubiquitinyl-[E2 ubiquitin-conjugating enzyme]-L-cysteine + [acceptor protein]-L-lysine = [E2 ubiquitin-conjugating enzyme]-L-cysteine + N(6)-ubiquitinyl-[acceptor protein]-L-lysine.</text>
        <dbReference type="EC" id="2.3.2.27"/>
    </reaction>
</comment>
<dbReference type="SUPFAM" id="SSF88697">
    <property type="entry name" value="PUA domain-like"/>
    <property type="match status" value="1"/>
</dbReference>
<evidence type="ECO:0000256" key="8">
    <source>
        <dbReference type="ARBA" id="ARBA00022833"/>
    </source>
</evidence>
<dbReference type="GO" id="GO:0061630">
    <property type="term" value="F:ubiquitin protein ligase activity"/>
    <property type="evidence" value="ECO:0007669"/>
    <property type="project" value="UniProtKB-EC"/>
</dbReference>
<evidence type="ECO:0000259" key="20">
    <source>
        <dbReference type="PROSITE" id="PS50089"/>
    </source>
</evidence>
<dbReference type="CDD" id="cd15525">
    <property type="entry name" value="PHD_UHRF1_2"/>
    <property type="match status" value="1"/>
</dbReference>
<dbReference type="PANTHER" id="PTHR14140">
    <property type="entry name" value="E3 UBIQUITIN-PROTEIN LIGASE UHRF-RELATED"/>
    <property type="match status" value="1"/>
</dbReference>
<dbReference type="InterPro" id="IPR011011">
    <property type="entry name" value="Znf_FYVE_PHD"/>
</dbReference>
<evidence type="ECO:0000256" key="1">
    <source>
        <dbReference type="ARBA" id="ARBA00000900"/>
    </source>
</evidence>
<dbReference type="GO" id="GO:0005634">
    <property type="term" value="C:nucleus"/>
    <property type="evidence" value="ECO:0007669"/>
    <property type="project" value="UniProtKB-SubCell"/>
</dbReference>
<dbReference type="Pfam" id="PF02182">
    <property type="entry name" value="SAD_SRA"/>
    <property type="match status" value="1"/>
</dbReference>
<dbReference type="CDD" id="cd20387">
    <property type="entry name" value="Tudor_UHRF_rpt1"/>
    <property type="match status" value="1"/>
</dbReference>
<evidence type="ECO:0000256" key="14">
    <source>
        <dbReference type="PROSITE-ProRule" id="PRU00358"/>
    </source>
</evidence>
<evidence type="ECO:0000313" key="24">
    <source>
        <dbReference type="Proteomes" id="UP000215335"/>
    </source>
</evidence>
<dbReference type="Gene3D" id="2.30.30.1150">
    <property type="match status" value="1"/>
</dbReference>
<keyword evidence="17" id="KW-1133">Transmembrane helix</keyword>
<evidence type="ECO:0000313" key="23">
    <source>
        <dbReference type="EMBL" id="OXU23045.1"/>
    </source>
</evidence>
<dbReference type="FunFam" id="2.30.280.10:FF:000001">
    <property type="entry name" value="E3 ubiquitin-protein ligase UHRF1 isoform 1"/>
    <property type="match status" value="1"/>
</dbReference>
<dbReference type="Pfam" id="PF00628">
    <property type="entry name" value="PHD"/>
    <property type="match status" value="1"/>
</dbReference>
<keyword evidence="7" id="KW-0833">Ubl conjugation pathway</keyword>
<keyword evidence="24" id="KW-1185">Reference proteome</keyword>
<dbReference type="CDD" id="cd20388">
    <property type="entry name" value="Tudor_UHRF_rpt2"/>
    <property type="match status" value="1"/>
</dbReference>
<dbReference type="SUPFAM" id="SSF54236">
    <property type="entry name" value="Ubiquitin-like"/>
    <property type="match status" value="1"/>
</dbReference>
<evidence type="ECO:0000256" key="7">
    <source>
        <dbReference type="ARBA" id="ARBA00022786"/>
    </source>
</evidence>
<evidence type="ECO:0000256" key="17">
    <source>
        <dbReference type="SAM" id="Phobius"/>
    </source>
</evidence>
<feature type="transmembrane region" description="Helical" evidence="17">
    <location>
        <begin position="12"/>
        <end position="30"/>
    </location>
</feature>
<dbReference type="InterPro" id="IPR045134">
    <property type="entry name" value="UHRF1/2-like"/>
</dbReference>
<dbReference type="InterPro" id="IPR003105">
    <property type="entry name" value="SRA_YDG"/>
</dbReference>
<dbReference type="InterPro" id="IPR001965">
    <property type="entry name" value="Znf_PHD"/>
</dbReference>
<accession>A0A232EXH5</accession>
<dbReference type="CDD" id="cd00191">
    <property type="entry name" value="TY"/>
    <property type="match status" value="1"/>
</dbReference>
<evidence type="ECO:0000256" key="10">
    <source>
        <dbReference type="ARBA" id="ARBA00023157"/>
    </source>
</evidence>
<dbReference type="InterPro" id="IPR000716">
    <property type="entry name" value="Thyroglobulin_1"/>
</dbReference>
<protein>
    <recommendedName>
        <fullName evidence="3">RING-type E3 ubiquitin transferase</fullName>
        <ecNumber evidence="3">2.3.2.27</ecNumber>
    </recommendedName>
</protein>
<evidence type="ECO:0000256" key="2">
    <source>
        <dbReference type="ARBA" id="ARBA00004906"/>
    </source>
</evidence>
<dbReference type="EC" id="2.3.2.27" evidence="3"/>
<evidence type="ECO:0000259" key="21">
    <source>
        <dbReference type="PROSITE" id="PS51015"/>
    </source>
</evidence>
<evidence type="ECO:0000256" key="15">
    <source>
        <dbReference type="PROSITE-ProRule" id="PRU00500"/>
    </source>
</evidence>
<dbReference type="InterPro" id="IPR015947">
    <property type="entry name" value="PUA-like_sf"/>
</dbReference>
<evidence type="ECO:0000256" key="4">
    <source>
        <dbReference type="ARBA" id="ARBA00022679"/>
    </source>
</evidence>
<dbReference type="InterPro" id="IPR021991">
    <property type="entry name" value="TTD_dom"/>
</dbReference>
<comment type="subcellular location">
    <subcellularLocation>
        <location evidence="14">Nucleus</location>
    </subcellularLocation>
</comment>
<organism evidence="23 24">
    <name type="scientific">Trichomalopsis sarcophagae</name>
    <dbReference type="NCBI Taxonomy" id="543379"/>
    <lineage>
        <taxon>Eukaryota</taxon>
        <taxon>Metazoa</taxon>
        <taxon>Ecdysozoa</taxon>
        <taxon>Arthropoda</taxon>
        <taxon>Hexapoda</taxon>
        <taxon>Insecta</taxon>
        <taxon>Pterygota</taxon>
        <taxon>Neoptera</taxon>
        <taxon>Endopterygota</taxon>
        <taxon>Hymenoptera</taxon>
        <taxon>Apocrita</taxon>
        <taxon>Proctotrupomorpha</taxon>
        <taxon>Chalcidoidea</taxon>
        <taxon>Pteromalidae</taxon>
        <taxon>Pteromalinae</taxon>
        <taxon>Trichomalopsis</taxon>
    </lineage>
</organism>
<dbReference type="InterPro" id="IPR000626">
    <property type="entry name" value="Ubiquitin-like_dom"/>
</dbReference>
<dbReference type="PROSITE" id="PS51162">
    <property type="entry name" value="THYROGLOBULIN_1_2"/>
    <property type="match status" value="1"/>
</dbReference>
<dbReference type="SMART" id="SM00211">
    <property type="entry name" value="TY"/>
    <property type="match status" value="2"/>
</dbReference>
<keyword evidence="5" id="KW-0479">Metal-binding</keyword>
<evidence type="ECO:0000256" key="6">
    <source>
        <dbReference type="ARBA" id="ARBA00022771"/>
    </source>
</evidence>
<dbReference type="InterPro" id="IPR013083">
    <property type="entry name" value="Znf_RING/FYVE/PHD"/>
</dbReference>
<evidence type="ECO:0000256" key="12">
    <source>
        <dbReference type="ARBA" id="ARBA00023306"/>
    </source>
</evidence>
<dbReference type="Pfam" id="PF00086">
    <property type="entry name" value="Thyroglobulin_1"/>
    <property type="match status" value="1"/>
</dbReference>
<dbReference type="InterPro" id="IPR019787">
    <property type="entry name" value="Znf_PHD-finger"/>
</dbReference>
<evidence type="ECO:0000259" key="19">
    <source>
        <dbReference type="PROSITE" id="PS50053"/>
    </source>
</evidence>
<feature type="domain" description="Ubiquitin-like" evidence="19">
    <location>
        <begin position="123"/>
        <end position="193"/>
    </location>
</feature>
<dbReference type="UniPathway" id="UPA00143"/>
<sequence>MIEDQYSTMFGRLYLKVFVIFLIIFPNYLVSSSGDVTKACDPAGLNEPCKNCDKCLPGLICNEAKICAIAYGTCESHQWLNNIWKPSCEKDGTYSAVQCKGEYSNGRGENQFAKRMSITPDAIHLVVTIDGKKKTVLNVSKLTKIAALKADIEEEFGIKKAKQGLFFRGKHLEDDCTLYDYSININNVIQVMIMSDKDIAAEKKGKKQVDKKPNEEKKEKENEEEEVDAESQYYKVGDAVDCTDNALGAWFEAVIVKIFTKSEKLFHKVRWDLPETKNDEPFNIEEKFIRPRAWKVLNFNDLDIGQKVMVNYNLEDPKEIGNWYDFTISKIKNTKSAKELIGTIHIGDSTRSVDDCTINTKLDILEIEKPILLSERDDELISKRVPKTRRRIPVKCTKCHDNPKKRCKECSCRVCGKKNDPHLTLLCDECDDAYHLACLNPPLTELPADDDWYCPHCKVNTNEIVKVGEKVQNKKKHSNVVGTNRDWGKGMACVGRTKICTIVPLSHRGPIPGIEVGTMWKFRFQVSEAGVHRPHVAGIHGRAEDGAYSIALSGGYEDDVDNGEEFFYTGSGGRDLSGNKRTAKQSSDQQLTLMNRALAVNCNAKINEKDGAEATDWKAGSPIRVVRNFKLAKHSKYAPEDGNRYDGIYKVVKYWPEKGQSGFRVWRYLLRRDDPTPAPWTKAGKARIAQLGLEMIYPEGYQEAQEKKAGIKKRKSDDEDDPAVADEFVSAKKKRKVSFKLSSEMKNLIKKDLPNTKLWNQCNEFLSEGKQAYFEKISTEFACIVCQDLVIKPITTPCGHNICITCLKRSFAASSYACPMCRAALDKNYEMNVNETLSSLLLCFCFSPDGHRIFGWSWWNSAKNMTCACSRRQYEIKKQTLKREDVSLHCTQNGNYEELQCDNGLCWCVEPLTGRPTQRAYPESLMTYLPCYNQKLSEFQYLRQCESKLIAIAKIVQKVKHHGHNYYHPDNVLCDDDGSYGSVQVDRAGIKCTWKDGKKIFTYLTENVGNIADINCNCARDSVIYSNENLEFRLQCNPDGNYKPQQSINGRPFCVDKDGFATSDKLGNIGENLKCT</sequence>
<comment type="caution">
    <text evidence="15">Lacks conserved residue(s) required for the propagation of feature annotation.</text>
</comment>
<keyword evidence="6 13" id="KW-0863">Zinc-finger</keyword>
<dbReference type="InterPro" id="IPR029071">
    <property type="entry name" value="Ubiquitin-like_domsf"/>
</dbReference>
<dbReference type="InterPro" id="IPR036987">
    <property type="entry name" value="SRA-YDG_sf"/>
</dbReference>
<evidence type="ECO:0000256" key="16">
    <source>
        <dbReference type="SAM" id="MobiDB-lite"/>
    </source>
</evidence>
<evidence type="ECO:0000259" key="22">
    <source>
        <dbReference type="PROSITE" id="PS51162"/>
    </source>
</evidence>
<evidence type="ECO:0000256" key="5">
    <source>
        <dbReference type="ARBA" id="ARBA00022723"/>
    </source>
</evidence>
<proteinExistence type="predicted"/>
<dbReference type="InterPro" id="IPR036857">
    <property type="entry name" value="Thyroglobulin_1_sf"/>
</dbReference>
<dbReference type="Pfam" id="PF00240">
    <property type="entry name" value="ubiquitin"/>
    <property type="match status" value="1"/>
</dbReference>
<dbReference type="EMBL" id="NNAY01001745">
    <property type="protein sequence ID" value="OXU23045.1"/>
    <property type="molecule type" value="Genomic_DNA"/>
</dbReference>
<evidence type="ECO:0000259" key="18">
    <source>
        <dbReference type="PROSITE" id="PS50016"/>
    </source>
</evidence>
<dbReference type="Pfam" id="PF12148">
    <property type="entry name" value="TTD"/>
    <property type="match status" value="1"/>
</dbReference>
<dbReference type="SUPFAM" id="SSF57610">
    <property type="entry name" value="Thyroglobulin type-1 domain"/>
    <property type="match status" value="3"/>
</dbReference>
<dbReference type="PROSITE" id="PS51015">
    <property type="entry name" value="YDG"/>
    <property type="match status" value="1"/>
</dbReference>
<evidence type="ECO:0000256" key="3">
    <source>
        <dbReference type="ARBA" id="ARBA00012483"/>
    </source>
</evidence>
<evidence type="ECO:0000256" key="11">
    <source>
        <dbReference type="ARBA" id="ARBA00023242"/>
    </source>
</evidence>
<dbReference type="Gene3D" id="2.30.30.140">
    <property type="match status" value="1"/>
</dbReference>
<dbReference type="Gene3D" id="2.30.280.10">
    <property type="entry name" value="SRA-YDG"/>
    <property type="match status" value="1"/>
</dbReference>
<feature type="domain" description="PHD-type" evidence="18">
    <location>
        <begin position="409"/>
        <end position="460"/>
    </location>
</feature>
<feature type="region of interest" description="Disordered" evidence="16">
    <location>
        <begin position="203"/>
        <end position="228"/>
    </location>
</feature>
<reference evidence="23 24" key="1">
    <citation type="journal article" date="2017" name="Curr. Biol.">
        <title>The Evolution of Venom by Co-option of Single-Copy Genes.</title>
        <authorList>
            <person name="Martinson E.O."/>
            <person name="Mrinalini"/>
            <person name="Kelkar Y.D."/>
            <person name="Chang C.H."/>
            <person name="Werren J.H."/>
        </authorList>
    </citation>
    <scope>NUCLEOTIDE SEQUENCE [LARGE SCALE GENOMIC DNA]</scope>
    <source>
        <strain evidence="23 24">Alberta</strain>
        <tissue evidence="23">Whole body</tissue>
    </source>
</reference>
<keyword evidence="10" id="KW-1015">Disulfide bond</keyword>
<dbReference type="PANTHER" id="PTHR14140:SF45">
    <property type="entry name" value="RING-TYPE E3 UBIQUITIN TRANSFERASE"/>
    <property type="match status" value="1"/>
</dbReference>
<feature type="domain" description="Thyroglobulin type-1" evidence="22">
    <location>
        <begin position="866"/>
        <end position="931"/>
    </location>
</feature>
<keyword evidence="9" id="KW-0238">DNA-binding</keyword>